<protein>
    <submittedName>
        <fullName evidence="3">Uncharacterized protein</fullName>
    </submittedName>
</protein>
<feature type="coiled-coil region" evidence="1">
    <location>
        <begin position="174"/>
        <end position="229"/>
    </location>
</feature>
<dbReference type="RefSeq" id="WP_126552581.1">
    <property type="nucleotide sequence ID" value="NZ_BIFS01000001.1"/>
</dbReference>
<evidence type="ECO:0000256" key="1">
    <source>
        <dbReference type="SAM" id="Coils"/>
    </source>
</evidence>
<dbReference type="AlphaFoldDB" id="A0A402AP92"/>
<evidence type="ECO:0000313" key="4">
    <source>
        <dbReference type="Proteomes" id="UP000287188"/>
    </source>
</evidence>
<keyword evidence="2" id="KW-0472">Membrane</keyword>
<comment type="caution">
    <text evidence="3">The sequence shown here is derived from an EMBL/GenBank/DDBJ whole genome shotgun (WGS) entry which is preliminary data.</text>
</comment>
<gene>
    <name evidence="3" type="ORF">KDK_48080</name>
</gene>
<accession>A0A402AP92</accession>
<keyword evidence="4" id="KW-1185">Reference proteome</keyword>
<dbReference type="Proteomes" id="UP000287188">
    <property type="component" value="Unassembled WGS sequence"/>
</dbReference>
<name>A0A402AP92_9CHLR</name>
<reference evidence="4" key="1">
    <citation type="submission" date="2018-12" db="EMBL/GenBank/DDBJ databases">
        <title>Tengunoibacter tsumagoiensis gen. nov., sp. nov., Dictyobacter kobayashii sp. nov., D. alpinus sp. nov., and D. joshuensis sp. nov. and description of Dictyobacteraceae fam. nov. within the order Ktedonobacterales isolated from Tengu-no-mugimeshi.</title>
        <authorList>
            <person name="Wang C.M."/>
            <person name="Zheng Y."/>
            <person name="Sakai Y."/>
            <person name="Toyoda A."/>
            <person name="Minakuchi Y."/>
            <person name="Abe K."/>
            <person name="Yokota A."/>
            <person name="Yabe S."/>
        </authorList>
    </citation>
    <scope>NUCLEOTIDE SEQUENCE [LARGE SCALE GENOMIC DNA]</scope>
    <source>
        <strain evidence="4">Uno11</strain>
    </source>
</reference>
<keyword evidence="2" id="KW-1133">Transmembrane helix</keyword>
<proteinExistence type="predicted"/>
<feature type="transmembrane region" description="Helical" evidence="2">
    <location>
        <begin position="6"/>
        <end position="24"/>
    </location>
</feature>
<organism evidence="3 4">
    <name type="scientific">Dictyobacter kobayashii</name>
    <dbReference type="NCBI Taxonomy" id="2014872"/>
    <lineage>
        <taxon>Bacteria</taxon>
        <taxon>Bacillati</taxon>
        <taxon>Chloroflexota</taxon>
        <taxon>Ktedonobacteria</taxon>
        <taxon>Ktedonobacterales</taxon>
        <taxon>Dictyobacteraceae</taxon>
        <taxon>Dictyobacter</taxon>
    </lineage>
</organism>
<evidence type="ECO:0000313" key="3">
    <source>
        <dbReference type="EMBL" id="GCE21008.1"/>
    </source>
</evidence>
<keyword evidence="1" id="KW-0175">Coiled coil</keyword>
<keyword evidence="2" id="KW-0812">Transmembrane</keyword>
<sequence>MNILILGGFFGIAIIALAGLIFLVRNESNNTKARHNIATNQNTPDPMRSTNAATFEFEEQEEGRVSANTMPMQAIRVPNEHEQMSMSGRIPVVRPAVANEQMSMSGRMPAIHASETNEQMPTVRPAMDNEQMSMSGRIPVVRPPIANEQMSMSGRIPAVRTAREDEMAWFNGQLRELEVEVDLLNKQAEDFIRRFDTLKLILIQIKRVQKNQQEQAEAHNQLNQGIEENLL</sequence>
<evidence type="ECO:0000256" key="2">
    <source>
        <dbReference type="SAM" id="Phobius"/>
    </source>
</evidence>
<dbReference type="EMBL" id="BIFS01000001">
    <property type="protein sequence ID" value="GCE21008.1"/>
    <property type="molecule type" value="Genomic_DNA"/>
</dbReference>